<reference evidence="1" key="1">
    <citation type="submission" date="2022-06" db="EMBL/GenBank/DDBJ databases">
        <title>Aquibacillus sp. a new bacterium isolated from soil saline samples.</title>
        <authorList>
            <person name="Galisteo C."/>
            <person name="De La Haba R."/>
            <person name="Sanchez-Porro C."/>
            <person name="Ventosa A."/>
        </authorList>
    </citation>
    <scope>NUCLEOTIDE SEQUENCE</scope>
    <source>
        <strain evidence="1">3ASR75-54</strain>
    </source>
</reference>
<evidence type="ECO:0000313" key="1">
    <source>
        <dbReference type="EMBL" id="MDC3417412.1"/>
    </source>
</evidence>
<keyword evidence="2" id="KW-1185">Reference proteome</keyword>
<comment type="caution">
    <text evidence="1">The sequence shown here is derived from an EMBL/GenBank/DDBJ whole genome shotgun (WGS) entry which is preliminary data.</text>
</comment>
<evidence type="ECO:0000313" key="2">
    <source>
        <dbReference type="Proteomes" id="UP001145069"/>
    </source>
</evidence>
<dbReference type="AlphaFoldDB" id="A0A9X4AEX7"/>
<dbReference type="InterPro" id="IPR026838">
    <property type="entry name" value="YheC/D"/>
</dbReference>
<proteinExistence type="predicted"/>
<dbReference type="RefSeq" id="WP_272446478.1">
    <property type="nucleotide sequence ID" value="NZ_JAMQKC010000008.1"/>
</dbReference>
<dbReference type="Proteomes" id="UP001145069">
    <property type="component" value="Unassembled WGS sequence"/>
</dbReference>
<dbReference type="Pfam" id="PF14398">
    <property type="entry name" value="ATPgrasp_YheCD"/>
    <property type="match status" value="1"/>
</dbReference>
<accession>A0A9X4AEX7</accession>
<dbReference type="EMBL" id="JAMQKC010000008">
    <property type="protein sequence ID" value="MDC3417412.1"/>
    <property type="molecule type" value="Genomic_DNA"/>
</dbReference>
<dbReference type="Gene3D" id="3.30.470.20">
    <property type="entry name" value="ATP-grasp fold, B domain"/>
    <property type="match status" value="1"/>
</dbReference>
<protein>
    <submittedName>
        <fullName evidence="1">YheC/YheD family protein</fullName>
    </submittedName>
</protein>
<name>A0A9X4AEX7_9BACI</name>
<gene>
    <name evidence="1" type="ORF">NC799_10945</name>
</gene>
<organism evidence="1 2">
    <name type="scientific">Aquibacillus salsiterrae</name>
    <dbReference type="NCBI Taxonomy" id="2950439"/>
    <lineage>
        <taxon>Bacteria</taxon>
        <taxon>Bacillati</taxon>
        <taxon>Bacillota</taxon>
        <taxon>Bacilli</taxon>
        <taxon>Bacillales</taxon>
        <taxon>Bacillaceae</taxon>
        <taxon>Aquibacillus</taxon>
    </lineage>
</organism>
<dbReference type="SUPFAM" id="SSF56059">
    <property type="entry name" value="Glutathione synthetase ATP-binding domain-like"/>
    <property type="match status" value="1"/>
</dbReference>
<sequence length="272" mass="31989">MDYQPSNYLNSNVHLDKNRLFFNKWEMYKLLAPHRLPFRIPYTALFSKQSLHYFVYQQAPFYIKPIDTWAGKKIARITPEYGGYTFQLPNGDSHYLPSEGELLQQLLHYYSHTHTIIQEHAPILPFNNRSIDIRVHMQRDKSGYWLYAGDLVRIGGEDAIVSNLFSKGGGVADTNFVLSNMFNYYQVNLIKKNLKKSGFAIANLLDYYYHFIDIGADFSVDHEGNLWLLEVNTNDKNGRPSYDLFKELPNKTMHKQMVAKDKERKRFWKKKN</sequence>